<dbReference type="EMBL" id="KI913980">
    <property type="protein sequence ID" value="ETV95588.1"/>
    <property type="molecule type" value="Genomic_DNA"/>
</dbReference>
<sequence length="152" mass="17213">MCHILTFSTAKKRMSVVVQLSATRCRIFTKGASEIVLELCTSQLHLDGSRPLLYTSQAYRTLCLTFRDVDTSPDAVKTWPDEVVERDLTHICIVGIEDPVREEVPESIRQCNEAGIVVRMPFLTFCGTPCYLAPAIIHRKTYWGQPVDVWPL</sequence>
<dbReference type="RefSeq" id="XP_008875781.1">
    <property type="nucleotide sequence ID" value="XM_008877559.1"/>
</dbReference>
<dbReference type="GO" id="GO:0005886">
    <property type="term" value="C:plasma membrane"/>
    <property type="evidence" value="ECO:0007669"/>
    <property type="project" value="TreeGrafter"/>
</dbReference>
<accession>A0A024TNJ0</accession>
<dbReference type="PROSITE" id="PS50011">
    <property type="entry name" value="PROTEIN_KINASE_DOM"/>
    <property type="match status" value="1"/>
</dbReference>
<evidence type="ECO:0000256" key="1">
    <source>
        <dbReference type="ARBA" id="ARBA00004127"/>
    </source>
</evidence>
<dbReference type="eggNOG" id="KOG0204">
    <property type="taxonomic scope" value="Eukaryota"/>
</dbReference>
<organism evidence="4">
    <name type="scientific">Aphanomyces invadans</name>
    <dbReference type="NCBI Taxonomy" id="157072"/>
    <lineage>
        <taxon>Eukaryota</taxon>
        <taxon>Sar</taxon>
        <taxon>Stramenopiles</taxon>
        <taxon>Oomycota</taxon>
        <taxon>Saprolegniomycetes</taxon>
        <taxon>Saprolegniales</taxon>
        <taxon>Verrucalvaceae</taxon>
        <taxon>Aphanomyces</taxon>
    </lineage>
</organism>
<dbReference type="GO" id="GO:0005388">
    <property type="term" value="F:P-type calcium transporter activity"/>
    <property type="evidence" value="ECO:0007669"/>
    <property type="project" value="TreeGrafter"/>
</dbReference>
<comment type="subcellular location">
    <subcellularLocation>
        <location evidence="1">Endomembrane system</location>
        <topology evidence="1">Multi-pass membrane protein</topology>
    </subcellularLocation>
</comment>
<dbReference type="PANTHER" id="PTHR24093">
    <property type="entry name" value="CATION TRANSPORTING ATPASE"/>
    <property type="match status" value="1"/>
</dbReference>
<dbReference type="STRING" id="157072.A0A024TNJ0"/>
<dbReference type="AlphaFoldDB" id="A0A024TNJ0"/>
<dbReference type="InterPro" id="IPR000719">
    <property type="entry name" value="Prot_kinase_dom"/>
</dbReference>
<dbReference type="Pfam" id="PF13246">
    <property type="entry name" value="Cation_ATPase"/>
    <property type="match status" value="1"/>
</dbReference>
<gene>
    <name evidence="4" type="ORF">H310_11023</name>
</gene>
<name>A0A024TNJ0_9STRA</name>
<evidence type="ECO:0000259" key="3">
    <source>
        <dbReference type="PROSITE" id="PS50011"/>
    </source>
</evidence>
<reference evidence="4" key="1">
    <citation type="submission" date="2013-12" db="EMBL/GenBank/DDBJ databases">
        <title>The Genome Sequence of Aphanomyces invadans NJM9701.</title>
        <authorList>
            <consortium name="The Broad Institute Genomics Platform"/>
            <person name="Russ C."/>
            <person name="Tyler B."/>
            <person name="van West P."/>
            <person name="Dieguez-Uribeondo J."/>
            <person name="Young S.K."/>
            <person name="Zeng Q."/>
            <person name="Gargeya S."/>
            <person name="Fitzgerald M."/>
            <person name="Abouelleil A."/>
            <person name="Alvarado L."/>
            <person name="Chapman S.B."/>
            <person name="Gainer-Dewar J."/>
            <person name="Goldberg J."/>
            <person name="Griggs A."/>
            <person name="Gujja S."/>
            <person name="Hansen M."/>
            <person name="Howarth C."/>
            <person name="Imamovic A."/>
            <person name="Ireland A."/>
            <person name="Larimer J."/>
            <person name="McCowan C."/>
            <person name="Murphy C."/>
            <person name="Pearson M."/>
            <person name="Poon T.W."/>
            <person name="Priest M."/>
            <person name="Roberts A."/>
            <person name="Saif S."/>
            <person name="Shea T."/>
            <person name="Sykes S."/>
            <person name="Wortman J."/>
            <person name="Nusbaum C."/>
            <person name="Birren B."/>
        </authorList>
    </citation>
    <scope>NUCLEOTIDE SEQUENCE [LARGE SCALE GENOMIC DNA]</scope>
    <source>
        <strain evidence="4">NJM9701</strain>
    </source>
</reference>
<dbReference type="SUPFAM" id="SSF81660">
    <property type="entry name" value="Metal cation-transporting ATPase, ATP-binding domain N"/>
    <property type="match status" value="1"/>
</dbReference>
<dbReference type="PANTHER" id="PTHR24093:SF369">
    <property type="entry name" value="CALCIUM-TRANSPORTING ATPASE"/>
    <property type="match status" value="1"/>
</dbReference>
<dbReference type="GO" id="GO:0004672">
    <property type="term" value="F:protein kinase activity"/>
    <property type="evidence" value="ECO:0007669"/>
    <property type="project" value="InterPro"/>
</dbReference>
<proteinExistence type="predicted"/>
<dbReference type="InterPro" id="IPR011009">
    <property type="entry name" value="Kinase-like_dom_sf"/>
</dbReference>
<dbReference type="OrthoDB" id="76331at2759"/>
<dbReference type="GeneID" id="20088073"/>
<dbReference type="GO" id="GO:0005524">
    <property type="term" value="F:ATP binding"/>
    <property type="evidence" value="ECO:0007669"/>
    <property type="project" value="InterPro"/>
</dbReference>
<evidence type="ECO:0000256" key="2">
    <source>
        <dbReference type="ARBA" id="ARBA00022842"/>
    </source>
</evidence>
<evidence type="ECO:0000313" key="4">
    <source>
        <dbReference type="EMBL" id="ETV95588.1"/>
    </source>
</evidence>
<dbReference type="Gene3D" id="3.40.1110.10">
    <property type="entry name" value="Calcium-transporting ATPase, cytoplasmic domain N"/>
    <property type="match status" value="1"/>
</dbReference>
<dbReference type="VEuPathDB" id="FungiDB:H310_11023"/>
<dbReference type="SUPFAM" id="SSF56112">
    <property type="entry name" value="Protein kinase-like (PK-like)"/>
    <property type="match status" value="1"/>
</dbReference>
<feature type="domain" description="Protein kinase" evidence="3">
    <location>
        <begin position="1"/>
        <end position="152"/>
    </location>
</feature>
<dbReference type="GO" id="GO:0012505">
    <property type="term" value="C:endomembrane system"/>
    <property type="evidence" value="ECO:0007669"/>
    <property type="project" value="UniProtKB-SubCell"/>
</dbReference>
<dbReference type="InterPro" id="IPR023299">
    <property type="entry name" value="ATPase_P-typ_cyto_dom_N"/>
</dbReference>
<protein>
    <recommendedName>
        <fullName evidence="3">Protein kinase domain-containing protein</fullName>
    </recommendedName>
</protein>
<keyword evidence="2" id="KW-0460">Magnesium</keyword>